<dbReference type="GO" id="GO:0006520">
    <property type="term" value="P:amino acid metabolic process"/>
    <property type="evidence" value="ECO:0007669"/>
    <property type="project" value="InterPro"/>
</dbReference>
<gene>
    <name evidence="5" type="ORF">C3E78_00975</name>
</gene>
<dbReference type="Pfam" id="PF02812">
    <property type="entry name" value="ELFV_dehydrog_N"/>
    <property type="match status" value="1"/>
</dbReference>
<dbReference type="InterPro" id="IPR006097">
    <property type="entry name" value="Glu/Leu/Phe/Val/Trp_DH_dimer"/>
</dbReference>
<dbReference type="PANTHER" id="PTHR42722">
    <property type="entry name" value="LEUCINE DEHYDROGENASE"/>
    <property type="match status" value="1"/>
</dbReference>
<dbReference type="InterPro" id="IPR006095">
    <property type="entry name" value="Glu/Leu/Phe/Val/Trp_DH"/>
</dbReference>
<dbReference type="PRINTS" id="PR00082">
    <property type="entry name" value="GLFDHDRGNASE"/>
</dbReference>
<dbReference type="InterPro" id="IPR046346">
    <property type="entry name" value="Aminoacid_DH-like_N_sf"/>
</dbReference>
<name>A0A2S0WHZ4_9ACTN</name>
<evidence type="ECO:0000256" key="3">
    <source>
        <dbReference type="ARBA" id="ARBA00023027"/>
    </source>
</evidence>
<dbReference type="EMBL" id="CP026952">
    <property type="protein sequence ID" value="AWB90912.1"/>
    <property type="molecule type" value="Genomic_DNA"/>
</dbReference>
<dbReference type="FunFam" id="3.40.50.10860:FF:000010">
    <property type="entry name" value="Leucine dehydrogenase"/>
    <property type="match status" value="1"/>
</dbReference>
<dbReference type="InterPro" id="IPR006096">
    <property type="entry name" value="Glu/Leu/Phe/Val/Trp_DH_C"/>
</dbReference>
<dbReference type="Pfam" id="PF00208">
    <property type="entry name" value="ELFV_dehydrog"/>
    <property type="match status" value="2"/>
</dbReference>
<dbReference type="InterPro" id="IPR016211">
    <property type="entry name" value="Glu/Phe/Leu/Val/Trp_DH_bac/arc"/>
</dbReference>
<keyword evidence="6" id="KW-1185">Reference proteome</keyword>
<evidence type="ECO:0000313" key="6">
    <source>
        <dbReference type="Proteomes" id="UP000244384"/>
    </source>
</evidence>
<dbReference type="Proteomes" id="UP000244384">
    <property type="component" value="Chromosome"/>
</dbReference>
<dbReference type="RefSeq" id="WP_108576558.1">
    <property type="nucleotide sequence ID" value="NZ_CP026952.1"/>
</dbReference>
<dbReference type="SUPFAM" id="SSF51735">
    <property type="entry name" value="NAD(P)-binding Rossmann-fold domains"/>
    <property type="match status" value="1"/>
</dbReference>
<keyword evidence="2 4" id="KW-0560">Oxidoreductase</keyword>
<accession>A0A5F2ERS2</accession>
<dbReference type="SMART" id="SM00839">
    <property type="entry name" value="ELFV_dehydrog"/>
    <property type="match status" value="1"/>
</dbReference>
<organism evidence="5 6">
    <name type="scientific">Aeromicrobium chenweiae</name>
    <dbReference type="NCBI Taxonomy" id="2079793"/>
    <lineage>
        <taxon>Bacteria</taxon>
        <taxon>Bacillati</taxon>
        <taxon>Actinomycetota</taxon>
        <taxon>Actinomycetes</taxon>
        <taxon>Propionibacteriales</taxon>
        <taxon>Nocardioidaceae</taxon>
        <taxon>Aeromicrobium</taxon>
    </lineage>
</organism>
<dbReference type="InterPro" id="IPR036291">
    <property type="entry name" value="NAD(P)-bd_dom_sf"/>
</dbReference>
<evidence type="ECO:0000256" key="1">
    <source>
        <dbReference type="ARBA" id="ARBA00006382"/>
    </source>
</evidence>
<dbReference type="AlphaFoldDB" id="A0A2S0WHZ4"/>
<dbReference type="SUPFAM" id="SSF53223">
    <property type="entry name" value="Aminoacid dehydrogenase-like, N-terminal domain"/>
    <property type="match status" value="1"/>
</dbReference>
<dbReference type="Gene3D" id="3.40.50.10860">
    <property type="entry name" value="Leucine Dehydrogenase, chain A, domain 1"/>
    <property type="match status" value="1"/>
</dbReference>
<accession>A0A2S0WHZ4</accession>
<evidence type="ECO:0000313" key="5">
    <source>
        <dbReference type="EMBL" id="AWB90912.1"/>
    </source>
</evidence>
<evidence type="ECO:0000256" key="4">
    <source>
        <dbReference type="RuleBase" id="RU004417"/>
    </source>
</evidence>
<dbReference type="PANTHER" id="PTHR42722:SF1">
    <property type="entry name" value="VALINE DEHYDROGENASE"/>
    <property type="match status" value="1"/>
</dbReference>
<proteinExistence type="inferred from homology"/>
<evidence type="ECO:0000256" key="2">
    <source>
        <dbReference type="ARBA" id="ARBA00023002"/>
    </source>
</evidence>
<dbReference type="KEGG" id="aez:C3E78_00975"/>
<dbReference type="PIRSF" id="PIRSF000188">
    <property type="entry name" value="Phe_leu_dh"/>
    <property type="match status" value="1"/>
</dbReference>
<protein>
    <submittedName>
        <fullName evidence="5">Valine dehydrogenase</fullName>
    </submittedName>
</protein>
<dbReference type="Gene3D" id="3.40.50.720">
    <property type="entry name" value="NAD(P)-binding Rossmann-like Domain"/>
    <property type="match status" value="1"/>
</dbReference>
<reference evidence="6" key="1">
    <citation type="submission" date="2018-01" db="EMBL/GenBank/DDBJ databases">
        <authorList>
            <person name="Li J."/>
        </authorList>
    </citation>
    <scope>NUCLEOTIDE SEQUENCE [LARGE SCALE GENOMIC DNA]</scope>
    <source>
        <strain evidence="6">592</strain>
    </source>
</reference>
<keyword evidence="3" id="KW-0520">NAD</keyword>
<dbReference type="GO" id="GO:0016639">
    <property type="term" value="F:oxidoreductase activity, acting on the CH-NH2 group of donors, NAD or NADP as acceptor"/>
    <property type="evidence" value="ECO:0007669"/>
    <property type="project" value="InterPro"/>
</dbReference>
<comment type="similarity">
    <text evidence="1 4">Belongs to the Glu/Leu/Phe/Val dehydrogenases family.</text>
</comment>
<sequence>MSVDVLTHDVSPDRVFDRTDELADAGHEQVVFCRDVETGLRAIISIHDTTLGPALGGTRFFPYRSEAEALTDGLRLAQGMTFKAAAAGMPLGGGKAVIIGDPRTLKTPELLRAYGRFIDTLGGRYISAADVGTTSDDLDVIGQSTRHIVGRTTAAGGSGDSGFSTAYGVFCAMQAAARLTWGADGLTGRTVGVEGAGKVGVHLIGLLAEQGASVVVSDPYGPALDRVRDLYDDVRTADSVIDLPVDVYAPCALGATLTPATVAALSAQVVCGAANNQLLTTEVGEALRHRGITWVPDFVANAGGLIQVGSELQDKTEEQVLAGVERIGTTVSEILTTATDHDVSTSAAALAVVRSRLDAARTGR</sequence>
<dbReference type="OrthoDB" id="9803297at2"/>
<dbReference type="CDD" id="cd01075">
    <property type="entry name" value="NAD_bind_Leu_Phe_Val_DH"/>
    <property type="match status" value="1"/>
</dbReference>